<dbReference type="Proteomes" id="UP000295252">
    <property type="component" value="Chromosome IV"/>
</dbReference>
<evidence type="ECO:0000313" key="15">
    <source>
        <dbReference type="EMBL" id="CDP08703.1"/>
    </source>
</evidence>
<evidence type="ECO:0000259" key="14">
    <source>
        <dbReference type="Pfam" id="PF01370"/>
    </source>
</evidence>
<protein>
    <recommendedName>
        <fullName evidence="9">Dihydroflavonol 4-reductase</fullName>
        <ecNumber evidence="8">1.1.1.219</ecNumber>
        <ecNumber evidence="7">1.1.1.234</ecNumber>
    </recommendedName>
    <alternativeName>
        <fullName evidence="11">Dihydrokaempferol 4-reductase</fullName>
    </alternativeName>
    <alternativeName>
        <fullName evidence="10">Flavanone 4-reductase</fullName>
    </alternativeName>
</protein>
<comment type="catalytic activity">
    <reaction evidence="13">
        <text>a (2R,3S,4S)-leucoanthocyanidin + NADP(+) = a (2R,3R)-dihydroflavonol + NADPH + H(+)</text>
        <dbReference type="Rhea" id="RHEA:54444"/>
        <dbReference type="ChEBI" id="CHEBI:15378"/>
        <dbReference type="ChEBI" id="CHEBI:57783"/>
        <dbReference type="ChEBI" id="CHEBI:58349"/>
        <dbReference type="ChEBI" id="CHEBI:138176"/>
        <dbReference type="ChEBI" id="CHEBI:138188"/>
        <dbReference type="EC" id="1.1.1.219"/>
    </reaction>
</comment>
<proteinExistence type="inferred from homology"/>
<dbReference type="InParanoid" id="A0A068UM96"/>
<accession>A0A068UM96</accession>
<dbReference type="SUPFAM" id="SSF51735">
    <property type="entry name" value="NAD(P)-binding Rossmann-fold domains"/>
    <property type="match status" value="1"/>
</dbReference>
<evidence type="ECO:0000256" key="5">
    <source>
        <dbReference type="ARBA" id="ARBA00023445"/>
    </source>
</evidence>
<dbReference type="Gene3D" id="3.40.50.720">
    <property type="entry name" value="NAD(P)-binding Rossmann-like Domain"/>
    <property type="match status" value="1"/>
</dbReference>
<dbReference type="InterPro" id="IPR001509">
    <property type="entry name" value="Epimerase_deHydtase"/>
</dbReference>
<keyword evidence="4" id="KW-0284">Flavonoid biosynthesis</keyword>
<comment type="similarity">
    <text evidence="5">Belongs to the NAD(P)-dependent epimerase/dehydratase family. Dihydroflavonol-4-reductase subfamily.</text>
</comment>
<dbReference type="AlphaFoldDB" id="A0A068UM96"/>
<evidence type="ECO:0000256" key="3">
    <source>
        <dbReference type="ARBA" id="ARBA00023002"/>
    </source>
</evidence>
<dbReference type="PhylomeDB" id="A0A068UM96"/>
<dbReference type="EC" id="1.1.1.219" evidence="8"/>
<dbReference type="InterPro" id="IPR050425">
    <property type="entry name" value="NAD(P)_dehydrat-like"/>
</dbReference>
<evidence type="ECO:0000256" key="1">
    <source>
        <dbReference type="ARBA" id="ARBA00004935"/>
    </source>
</evidence>
<gene>
    <name evidence="15" type="ORF">GSCOC_T00027762001</name>
</gene>
<evidence type="ECO:0000256" key="2">
    <source>
        <dbReference type="ARBA" id="ARBA00022857"/>
    </source>
</evidence>
<evidence type="ECO:0000256" key="8">
    <source>
        <dbReference type="ARBA" id="ARBA00039057"/>
    </source>
</evidence>
<evidence type="ECO:0000256" key="13">
    <source>
        <dbReference type="ARBA" id="ARBA00049132"/>
    </source>
</evidence>
<keyword evidence="3" id="KW-0560">Oxidoreductase</keyword>
<keyword evidence="16" id="KW-1185">Reference proteome</keyword>
<evidence type="ECO:0000256" key="12">
    <source>
        <dbReference type="ARBA" id="ARBA00048870"/>
    </source>
</evidence>
<dbReference type="GO" id="GO:0045552">
    <property type="term" value="F:dihydroflavanol 4-reductase activity"/>
    <property type="evidence" value="ECO:0007669"/>
    <property type="project" value="UniProtKB-EC"/>
</dbReference>
<evidence type="ECO:0000256" key="10">
    <source>
        <dbReference type="ARBA" id="ARBA00042087"/>
    </source>
</evidence>
<dbReference type="OrthoDB" id="2735536at2759"/>
<dbReference type="GO" id="GO:0009813">
    <property type="term" value="P:flavonoid biosynthetic process"/>
    <property type="evidence" value="ECO:0007669"/>
    <property type="project" value="UniProtKB-KW"/>
</dbReference>
<dbReference type="Pfam" id="PF01370">
    <property type="entry name" value="Epimerase"/>
    <property type="match status" value="1"/>
</dbReference>
<dbReference type="FunFam" id="3.40.50.720:FF:000085">
    <property type="entry name" value="Dihydroflavonol reductase"/>
    <property type="match status" value="1"/>
</dbReference>
<sequence>MNTKVCVTGAAGYLGSALVHKLLEKGYAVHATLRNLGDASKTGLLKALPHADTRLLLFQADIYNPDEFGPAIQGCQVVFHVATPLQHDASSSQYKNTCEAAVAGVKAIVASCIKSGTVKQLIYTASAVASSALKDDGSGYKDTIDESCWTPLNVSFRCATDFLTAYVRSKTLAEKEVLRYNDEKKLEVVSLVCGLVGGYKFQSLIGESMRVLVSQATKDKMRYQSLRCLEEVIGKIPVLHIEDVIDAHIFCVENPGFTGRFLCASDLLKSEEIATLIQSCGSESKVPDEAAGGLGLSKYLPNANCGCVCAGRRSSLRIRTEILDGAPQSWRNWAFATNMTLG</sequence>
<dbReference type="PANTHER" id="PTHR10366">
    <property type="entry name" value="NAD DEPENDENT EPIMERASE/DEHYDRATASE"/>
    <property type="match status" value="1"/>
</dbReference>
<dbReference type="Gramene" id="CDP08703">
    <property type="protein sequence ID" value="CDP08703"/>
    <property type="gene ID" value="GSCOC_T00027762001"/>
</dbReference>
<dbReference type="STRING" id="49390.A0A068UM96"/>
<comment type="function">
    <text evidence="6">Bifunctional enzyme involved in flavonoid metabolism.</text>
</comment>
<dbReference type="EMBL" id="HG739119">
    <property type="protein sequence ID" value="CDP08703.1"/>
    <property type="molecule type" value="Genomic_DNA"/>
</dbReference>
<dbReference type="GO" id="GO:0047890">
    <property type="term" value="F:flavanone 4-reductase activity"/>
    <property type="evidence" value="ECO:0007669"/>
    <property type="project" value="UniProtKB-EC"/>
</dbReference>
<organism evidence="15 16">
    <name type="scientific">Coffea canephora</name>
    <name type="common">Robusta coffee</name>
    <dbReference type="NCBI Taxonomy" id="49390"/>
    <lineage>
        <taxon>Eukaryota</taxon>
        <taxon>Viridiplantae</taxon>
        <taxon>Streptophyta</taxon>
        <taxon>Embryophyta</taxon>
        <taxon>Tracheophyta</taxon>
        <taxon>Spermatophyta</taxon>
        <taxon>Magnoliopsida</taxon>
        <taxon>eudicotyledons</taxon>
        <taxon>Gunneridae</taxon>
        <taxon>Pentapetalae</taxon>
        <taxon>asterids</taxon>
        <taxon>lamiids</taxon>
        <taxon>Gentianales</taxon>
        <taxon>Rubiaceae</taxon>
        <taxon>Ixoroideae</taxon>
        <taxon>Gardenieae complex</taxon>
        <taxon>Bertiereae - Coffeeae clade</taxon>
        <taxon>Coffeeae</taxon>
        <taxon>Coffea</taxon>
    </lineage>
</organism>
<reference evidence="16" key="1">
    <citation type="journal article" date="2014" name="Science">
        <title>The coffee genome provides insight into the convergent evolution of caffeine biosynthesis.</title>
        <authorList>
            <person name="Denoeud F."/>
            <person name="Carretero-Paulet L."/>
            <person name="Dereeper A."/>
            <person name="Droc G."/>
            <person name="Guyot R."/>
            <person name="Pietrella M."/>
            <person name="Zheng C."/>
            <person name="Alberti A."/>
            <person name="Anthony F."/>
            <person name="Aprea G."/>
            <person name="Aury J.M."/>
            <person name="Bento P."/>
            <person name="Bernard M."/>
            <person name="Bocs S."/>
            <person name="Campa C."/>
            <person name="Cenci A."/>
            <person name="Combes M.C."/>
            <person name="Crouzillat D."/>
            <person name="Da Silva C."/>
            <person name="Daddiego L."/>
            <person name="De Bellis F."/>
            <person name="Dussert S."/>
            <person name="Garsmeur O."/>
            <person name="Gayraud T."/>
            <person name="Guignon V."/>
            <person name="Jahn K."/>
            <person name="Jamilloux V."/>
            <person name="Joet T."/>
            <person name="Labadie K."/>
            <person name="Lan T."/>
            <person name="Leclercq J."/>
            <person name="Lepelley M."/>
            <person name="Leroy T."/>
            <person name="Li L.T."/>
            <person name="Librado P."/>
            <person name="Lopez L."/>
            <person name="Munoz A."/>
            <person name="Noel B."/>
            <person name="Pallavicini A."/>
            <person name="Perrotta G."/>
            <person name="Poncet V."/>
            <person name="Pot D."/>
            <person name="Priyono X."/>
            <person name="Rigoreau M."/>
            <person name="Rouard M."/>
            <person name="Rozas J."/>
            <person name="Tranchant-Dubreuil C."/>
            <person name="VanBuren R."/>
            <person name="Zhang Q."/>
            <person name="Andrade A.C."/>
            <person name="Argout X."/>
            <person name="Bertrand B."/>
            <person name="de Kochko A."/>
            <person name="Graziosi G."/>
            <person name="Henry R.J."/>
            <person name="Jayarama X."/>
            <person name="Ming R."/>
            <person name="Nagai C."/>
            <person name="Rounsley S."/>
            <person name="Sankoff D."/>
            <person name="Giuliano G."/>
            <person name="Albert V.A."/>
            <person name="Wincker P."/>
            <person name="Lashermes P."/>
        </authorList>
    </citation>
    <scope>NUCLEOTIDE SEQUENCE [LARGE SCALE GENOMIC DNA]</scope>
    <source>
        <strain evidence="16">cv. DH200-94</strain>
    </source>
</reference>
<evidence type="ECO:0000256" key="7">
    <source>
        <dbReference type="ARBA" id="ARBA00039055"/>
    </source>
</evidence>
<feature type="domain" description="NAD-dependent epimerase/dehydratase" evidence="14">
    <location>
        <begin position="5"/>
        <end position="255"/>
    </location>
</feature>
<name>A0A068UM96_COFCA</name>
<comment type="catalytic activity">
    <reaction evidence="12">
        <text>(2S)-flavan-4-ol + NADP(+) = (2S)-flavanone + NADPH + H(+)</text>
        <dbReference type="Rhea" id="RHEA:11228"/>
        <dbReference type="ChEBI" id="CHEBI:15378"/>
        <dbReference type="ChEBI" id="CHEBI:15605"/>
        <dbReference type="ChEBI" id="CHEBI:15606"/>
        <dbReference type="ChEBI" id="CHEBI:57783"/>
        <dbReference type="ChEBI" id="CHEBI:58349"/>
        <dbReference type="EC" id="1.1.1.234"/>
    </reaction>
</comment>
<evidence type="ECO:0000256" key="11">
    <source>
        <dbReference type="ARBA" id="ARBA00042831"/>
    </source>
</evidence>
<evidence type="ECO:0000313" key="16">
    <source>
        <dbReference type="Proteomes" id="UP000295252"/>
    </source>
</evidence>
<dbReference type="InterPro" id="IPR036291">
    <property type="entry name" value="NAD(P)-bd_dom_sf"/>
</dbReference>
<evidence type="ECO:0000256" key="6">
    <source>
        <dbReference type="ARBA" id="ARBA00037100"/>
    </source>
</evidence>
<evidence type="ECO:0000256" key="9">
    <source>
        <dbReference type="ARBA" id="ARBA00039963"/>
    </source>
</evidence>
<dbReference type="PANTHER" id="PTHR10366:SF696">
    <property type="entry name" value="OS07G0601900 PROTEIN"/>
    <property type="match status" value="1"/>
</dbReference>
<keyword evidence="2" id="KW-0521">NADP</keyword>
<evidence type="ECO:0000256" key="4">
    <source>
        <dbReference type="ARBA" id="ARBA00023241"/>
    </source>
</evidence>
<dbReference type="EC" id="1.1.1.234" evidence="7"/>
<dbReference type="OMA" id="FLCANEY"/>
<comment type="pathway">
    <text evidence="1">Pigment biosynthesis; anthocyanin biosynthesis.</text>
</comment>